<sequence length="221" mass="25609">MKKPLTLLDYAKDVKGIKTVELEDLDICLLDPHISLEKIDTNTLYNILGLVYHFEDVKTENKTRASTKSTNSKPRYFCDTTTCFRCGEMSHEFRECTKTFKKDICVLCSRNGHVREQCPCRYCTRCRGFGHSLDVCPSPRDLDMQEMCKACPAGKHSIEDCPRVWKRYKLNGNTSRYTIYKACPKCFSRNHFIDDCSSSDRAQSSIFNSSYFELANFYNKQ</sequence>
<dbReference type="Proteomes" id="UP000010094">
    <property type="component" value="Chromosome XI"/>
</dbReference>
<dbReference type="GO" id="GO:0071039">
    <property type="term" value="P:nuclear polyadenylation-dependent CUT catabolic process"/>
    <property type="evidence" value="ECO:0007669"/>
    <property type="project" value="TreeGrafter"/>
</dbReference>
<dbReference type="GO" id="GO:0071036">
    <property type="term" value="P:nuclear polyadenylation-dependent snoRNA catabolic process"/>
    <property type="evidence" value="ECO:0007669"/>
    <property type="project" value="TreeGrafter"/>
</dbReference>
<evidence type="ECO:0000313" key="9">
    <source>
        <dbReference type="EMBL" id="AFN84034.1"/>
    </source>
</evidence>
<dbReference type="GO" id="GO:0071038">
    <property type="term" value="P:TRAMP-dependent tRNA surveillance pathway"/>
    <property type="evidence" value="ECO:0007669"/>
    <property type="project" value="TreeGrafter"/>
</dbReference>
<evidence type="ECO:0000256" key="2">
    <source>
        <dbReference type="ARBA" id="ARBA00022723"/>
    </source>
</evidence>
<keyword evidence="6" id="KW-0539">Nucleus</keyword>
<dbReference type="GO" id="GO:0071037">
    <property type="term" value="P:nuclear polyadenylation-dependent snRNA catabolic process"/>
    <property type="evidence" value="ECO:0007669"/>
    <property type="project" value="TreeGrafter"/>
</dbReference>
<evidence type="ECO:0000256" key="7">
    <source>
        <dbReference type="PROSITE-ProRule" id="PRU00047"/>
    </source>
</evidence>
<dbReference type="GO" id="GO:0071035">
    <property type="term" value="P:nuclear polyadenylation-dependent rRNA catabolic process"/>
    <property type="evidence" value="ECO:0007669"/>
    <property type="project" value="TreeGrafter"/>
</dbReference>
<keyword evidence="3" id="KW-0677">Repeat</keyword>
<keyword evidence="5" id="KW-0862">Zinc</keyword>
<dbReference type="PANTHER" id="PTHR46543:SF1">
    <property type="entry name" value="ZINC FINGER CCHC DOMAIN-CONTAINING PROTEIN 7"/>
    <property type="match status" value="1"/>
</dbReference>
<dbReference type="GO" id="GO:0008168">
    <property type="term" value="F:methyltransferase activity"/>
    <property type="evidence" value="ECO:0007669"/>
    <property type="project" value="UniProtKB-KW"/>
</dbReference>
<comment type="subcellular location">
    <subcellularLocation>
        <location evidence="1">Nucleus</location>
    </subcellularLocation>
</comment>
<dbReference type="PANTHER" id="PTHR46543">
    <property type="entry name" value="ZINC FINGER CCHC DOMAIN-CONTAINING PROTEIN 7"/>
    <property type="match status" value="1"/>
</dbReference>
<dbReference type="HOGENOM" id="CLU_109009_0_0_1"/>
<dbReference type="PROSITE" id="PS50158">
    <property type="entry name" value="ZF_CCHC"/>
    <property type="match status" value="1"/>
</dbReference>
<dbReference type="GO" id="GO:0071031">
    <property type="term" value="P:nuclear mRNA surveillance of mRNA 3'-end processing"/>
    <property type="evidence" value="ECO:0007669"/>
    <property type="project" value="TreeGrafter"/>
</dbReference>
<evidence type="ECO:0000256" key="6">
    <source>
        <dbReference type="ARBA" id="ARBA00023242"/>
    </source>
</evidence>
<dbReference type="GO" id="GO:0031499">
    <property type="term" value="C:TRAMP complex"/>
    <property type="evidence" value="ECO:0007669"/>
    <property type="project" value="TreeGrafter"/>
</dbReference>
<dbReference type="Gene3D" id="4.10.60.10">
    <property type="entry name" value="Zinc finger, CCHC-type"/>
    <property type="match status" value="2"/>
</dbReference>
<dbReference type="KEGG" id="ero:EROM_110520"/>
<dbReference type="RefSeq" id="XP_009265531.1">
    <property type="nucleotide sequence ID" value="XM_009267256.1"/>
</dbReference>
<protein>
    <submittedName>
        <fullName evidence="9">Arginine methyltransferase-interacting protein</fullName>
    </submittedName>
</protein>
<accession>I7AQ79</accession>
<keyword evidence="10" id="KW-1185">Reference proteome</keyword>
<dbReference type="OrthoDB" id="3863715at2759"/>
<keyword evidence="4 7" id="KW-0863">Zinc-finger</keyword>
<reference evidence="9 10" key="1">
    <citation type="journal article" date="2012" name="Proc. Natl. Acad. Sci. U.S.A.">
        <title>Gain and loss of multiple functionally related, horizontally transferred genes in the reduced genomes of two microsporidian parasites.</title>
        <authorList>
            <person name="Pombert J.-F."/>
            <person name="Selman M."/>
            <person name="Burki F."/>
            <person name="Bardell F.T."/>
            <person name="Farinelli L."/>
            <person name="Solter L.F."/>
            <person name="Whitman D.W."/>
            <person name="Weiss L.M."/>
            <person name="Corradi N."/>
            <person name="Keeling P.J."/>
        </authorList>
    </citation>
    <scope>NUCLEOTIDE SEQUENCE [LARGE SCALE GENOMIC DNA]</scope>
    <source>
        <strain evidence="9 10">SJ-2008</strain>
    </source>
</reference>
<evidence type="ECO:0000256" key="3">
    <source>
        <dbReference type="ARBA" id="ARBA00022737"/>
    </source>
</evidence>
<organism evidence="9 10">
    <name type="scientific">Encephalitozoon romaleae (strain SJ-2008)</name>
    <name type="common">Microsporidian parasite</name>
    <dbReference type="NCBI Taxonomy" id="1178016"/>
    <lineage>
        <taxon>Eukaryota</taxon>
        <taxon>Fungi</taxon>
        <taxon>Fungi incertae sedis</taxon>
        <taxon>Microsporidia</taxon>
        <taxon>Unikaryonidae</taxon>
        <taxon>Encephalitozoon</taxon>
    </lineage>
</organism>
<evidence type="ECO:0000259" key="8">
    <source>
        <dbReference type="PROSITE" id="PS50158"/>
    </source>
</evidence>
<feature type="domain" description="CCHC-type" evidence="8">
    <location>
        <begin position="83"/>
        <end position="98"/>
    </location>
</feature>
<name>I7AQ79_ENCRO</name>
<dbReference type="VEuPathDB" id="MicrosporidiaDB:EROM_110520"/>
<evidence type="ECO:0000313" key="10">
    <source>
        <dbReference type="Proteomes" id="UP000010094"/>
    </source>
</evidence>
<dbReference type="InterPro" id="IPR051644">
    <property type="entry name" value="TRAMP_AT-DNA-binding"/>
</dbReference>
<dbReference type="InterPro" id="IPR001878">
    <property type="entry name" value="Znf_CCHC"/>
</dbReference>
<dbReference type="SMART" id="SM00343">
    <property type="entry name" value="ZnF_C2HC"/>
    <property type="match status" value="5"/>
</dbReference>
<dbReference type="InterPro" id="IPR036875">
    <property type="entry name" value="Znf_CCHC_sf"/>
</dbReference>
<dbReference type="AlphaFoldDB" id="I7AQ79"/>
<dbReference type="GO" id="GO:0008270">
    <property type="term" value="F:zinc ion binding"/>
    <property type="evidence" value="ECO:0007669"/>
    <property type="project" value="UniProtKB-KW"/>
</dbReference>
<dbReference type="EMBL" id="CP003530">
    <property type="protein sequence ID" value="AFN84034.1"/>
    <property type="molecule type" value="Genomic_DNA"/>
</dbReference>
<evidence type="ECO:0000256" key="4">
    <source>
        <dbReference type="ARBA" id="ARBA00022771"/>
    </source>
</evidence>
<keyword evidence="9" id="KW-0489">Methyltransferase</keyword>
<dbReference type="SUPFAM" id="SSF57756">
    <property type="entry name" value="Retrovirus zinc finger-like domains"/>
    <property type="match status" value="2"/>
</dbReference>
<keyword evidence="2" id="KW-0479">Metal-binding</keyword>
<dbReference type="GO" id="GO:0032259">
    <property type="term" value="P:methylation"/>
    <property type="evidence" value="ECO:0007669"/>
    <property type="project" value="UniProtKB-KW"/>
</dbReference>
<dbReference type="GeneID" id="20564651"/>
<keyword evidence="9" id="KW-0808">Transferase</keyword>
<dbReference type="GO" id="GO:0003723">
    <property type="term" value="F:RNA binding"/>
    <property type="evidence" value="ECO:0007669"/>
    <property type="project" value="TreeGrafter"/>
</dbReference>
<evidence type="ECO:0000256" key="5">
    <source>
        <dbReference type="ARBA" id="ARBA00022833"/>
    </source>
</evidence>
<evidence type="ECO:0000256" key="1">
    <source>
        <dbReference type="ARBA" id="ARBA00004123"/>
    </source>
</evidence>
<gene>
    <name evidence="9" type="ordered locus">EROM_110520</name>
</gene>
<proteinExistence type="predicted"/>